<dbReference type="AlphaFoldDB" id="C7Q949"/>
<dbReference type="KEGG" id="cai:Caci_3463"/>
<dbReference type="STRING" id="479433.Caci_3463"/>
<keyword evidence="2" id="KW-1185">Reference proteome</keyword>
<evidence type="ECO:0000313" key="2">
    <source>
        <dbReference type="Proteomes" id="UP000000851"/>
    </source>
</evidence>
<proteinExistence type="predicted"/>
<accession>C7Q949</accession>
<name>C7Q949_CATAD</name>
<evidence type="ECO:0000313" key="1">
    <source>
        <dbReference type="EMBL" id="ACU72369.1"/>
    </source>
</evidence>
<reference evidence="1 2" key="1">
    <citation type="journal article" date="2009" name="Stand. Genomic Sci.">
        <title>Complete genome sequence of Catenulispora acidiphila type strain (ID 139908).</title>
        <authorList>
            <person name="Copeland A."/>
            <person name="Lapidus A."/>
            <person name="Glavina Del Rio T."/>
            <person name="Nolan M."/>
            <person name="Lucas S."/>
            <person name="Chen F."/>
            <person name="Tice H."/>
            <person name="Cheng J.F."/>
            <person name="Bruce D."/>
            <person name="Goodwin L."/>
            <person name="Pitluck S."/>
            <person name="Mikhailova N."/>
            <person name="Pati A."/>
            <person name="Ivanova N."/>
            <person name="Mavromatis K."/>
            <person name="Chen A."/>
            <person name="Palaniappan K."/>
            <person name="Chain P."/>
            <person name="Land M."/>
            <person name="Hauser L."/>
            <person name="Chang Y.J."/>
            <person name="Jeffries C.D."/>
            <person name="Chertkov O."/>
            <person name="Brettin T."/>
            <person name="Detter J.C."/>
            <person name="Han C."/>
            <person name="Ali Z."/>
            <person name="Tindall B.J."/>
            <person name="Goker M."/>
            <person name="Bristow J."/>
            <person name="Eisen J.A."/>
            <person name="Markowitz V."/>
            <person name="Hugenholtz P."/>
            <person name="Kyrpides N.C."/>
            <person name="Klenk H.P."/>
        </authorList>
    </citation>
    <scope>NUCLEOTIDE SEQUENCE [LARGE SCALE GENOMIC DNA]</scope>
    <source>
        <strain evidence="2">DSM 44928 / JCM 14897 / NBRC 102108 / NRRL B-24433 / ID139908</strain>
    </source>
</reference>
<protein>
    <submittedName>
        <fullName evidence="1">Uncharacterized protein</fullName>
    </submittedName>
</protein>
<dbReference type="Proteomes" id="UP000000851">
    <property type="component" value="Chromosome"/>
</dbReference>
<dbReference type="HOGENOM" id="CLU_3372783_0_0_11"/>
<sequence length="34" mass="3617">MTAVVKNMRDSVGDVLGAWVHGQAWTAPTHAGRP</sequence>
<dbReference type="InParanoid" id="C7Q949"/>
<organism evidence="1 2">
    <name type="scientific">Catenulispora acidiphila (strain DSM 44928 / JCM 14897 / NBRC 102108 / NRRL B-24433 / ID139908)</name>
    <dbReference type="NCBI Taxonomy" id="479433"/>
    <lineage>
        <taxon>Bacteria</taxon>
        <taxon>Bacillati</taxon>
        <taxon>Actinomycetota</taxon>
        <taxon>Actinomycetes</taxon>
        <taxon>Catenulisporales</taxon>
        <taxon>Catenulisporaceae</taxon>
        <taxon>Catenulispora</taxon>
    </lineage>
</organism>
<dbReference type="EMBL" id="CP001700">
    <property type="protein sequence ID" value="ACU72369.1"/>
    <property type="molecule type" value="Genomic_DNA"/>
</dbReference>
<gene>
    <name evidence="1" type="ordered locus">Caci_3463</name>
</gene>